<dbReference type="SUPFAM" id="SSF52540">
    <property type="entry name" value="P-loop containing nucleoside triphosphate hydrolases"/>
    <property type="match status" value="1"/>
</dbReference>
<sequence>MSGLVRLPALVLKVPSGGPDHVCKKSCSSFCCKCFEDLVPIGERWLAAYGARLDGQRFCLELARCGRGRRDNLRCSATWFIEIFQGSILHETNCGGLHGGAAPSYSAKRSHLIGMPKDILMRFSVVSGPAHAADGSTATCATTSAVATRITPCSMSESTAIKSARVIRIYRDLDEVVVHYCRPFSKHILLCFHGEQGSLDDFAHLYMEGSVTYGSYWDHVKDNLRFKNHHNFCLVQFEDLKRQPASEFKRISDFLQLGLNQHQIDKVVDYTSFASMKERDSKGLRRNGPKSDNGKGTFFRKGEAGDWKTKFSADLDKKMNMWIENNSDQVDIKLQYE</sequence>
<evidence type="ECO:0000256" key="2">
    <source>
        <dbReference type="ARBA" id="ARBA00022679"/>
    </source>
</evidence>
<evidence type="ECO:0000259" key="4">
    <source>
        <dbReference type="Pfam" id="PF00685"/>
    </source>
</evidence>
<organism evidence="5 6">
    <name type="scientific">Meganyctiphanes norvegica</name>
    <name type="common">Northern krill</name>
    <name type="synonym">Thysanopoda norvegica</name>
    <dbReference type="NCBI Taxonomy" id="48144"/>
    <lineage>
        <taxon>Eukaryota</taxon>
        <taxon>Metazoa</taxon>
        <taxon>Ecdysozoa</taxon>
        <taxon>Arthropoda</taxon>
        <taxon>Crustacea</taxon>
        <taxon>Multicrustacea</taxon>
        <taxon>Malacostraca</taxon>
        <taxon>Eumalacostraca</taxon>
        <taxon>Eucarida</taxon>
        <taxon>Euphausiacea</taxon>
        <taxon>Euphausiidae</taxon>
        <taxon>Meganyctiphanes</taxon>
    </lineage>
</organism>
<feature type="non-terminal residue" evidence="5">
    <location>
        <position position="337"/>
    </location>
</feature>
<comment type="similarity">
    <text evidence="1">Belongs to the sulfotransferase 1 family.</text>
</comment>
<evidence type="ECO:0000313" key="5">
    <source>
        <dbReference type="EMBL" id="CAL4124823.1"/>
    </source>
</evidence>
<keyword evidence="2" id="KW-0808">Transferase</keyword>
<keyword evidence="6" id="KW-1185">Reference proteome</keyword>
<feature type="region of interest" description="Disordered" evidence="3">
    <location>
        <begin position="279"/>
        <end position="299"/>
    </location>
</feature>
<evidence type="ECO:0000256" key="3">
    <source>
        <dbReference type="SAM" id="MobiDB-lite"/>
    </source>
</evidence>
<comment type="caution">
    <text evidence="5">The sequence shown here is derived from an EMBL/GenBank/DDBJ whole genome shotgun (WGS) entry which is preliminary data.</text>
</comment>
<proteinExistence type="inferred from homology"/>
<reference evidence="5 6" key="1">
    <citation type="submission" date="2024-05" db="EMBL/GenBank/DDBJ databases">
        <authorList>
            <person name="Wallberg A."/>
        </authorList>
    </citation>
    <scope>NUCLEOTIDE SEQUENCE [LARGE SCALE GENOMIC DNA]</scope>
</reference>
<feature type="domain" description="Sulfotransferase" evidence="4">
    <location>
        <begin position="152"/>
        <end position="327"/>
    </location>
</feature>
<dbReference type="PANTHER" id="PTHR11783">
    <property type="entry name" value="SULFOTRANSFERASE SULT"/>
    <property type="match status" value="1"/>
</dbReference>
<protein>
    <recommendedName>
        <fullName evidence="4">Sulfotransferase domain-containing protein</fullName>
    </recommendedName>
</protein>
<dbReference type="EMBL" id="CAXKWB010023041">
    <property type="protein sequence ID" value="CAL4124823.1"/>
    <property type="molecule type" value="Genomic_DNA"/>
</dbReference>
<dbReference type="Gene3D" id="3.40.50.300">
    <property type="entry name" value="P-loop containing nucleotide triphosphate hydrolases"/>
    <property type="match status" value="1"/>
</dbReference>
<gene>
    <name evidence="5" type="ORF">MNOR_LOCUS24800</name>
</gene>
<dbReference type="InterPro" id="IPR000863">
    <property type="entry name" value="Sulfotransferase_dom"/>
</dbReference>
<dbReference type="Pfam" id="PF00685">
    <property type="entry name" value="Sulfotransfer_1"/>
    <property type="match status" value="1"/>
</dbReference>
<name>A0AAV2RG30_MEGNR</name>
<accession>A0AAV2RG30</accession>
<dbReference type="InterPro" id="IPR027417">
    <property type="entry name" value="P-loop_NTPase"/>
</dbReference>
<dbReference type="AlphaFoldDB" id="A0AAV2RG30"/>
<dbReference type="Proteomes" id="UP001497623">
    <property type="component" value="Unassembled WGS sequence"/>
</dbReference>
<evidence type="ECO:0000256" key="1">
    <source>
        <dbReference type="ARBA" id="ARBA00005771"/>
    </source>
</evidence>
<evidence type="ECO:0000313" key="6">
    <source>
        <dbReference type="Proteomes" id="UP001497623"/>
    </source>
</evidence>
<dbReference type="GO" id="GO:0008146">
    <property type="term" value="F:sulfotransferase activity"/>
    <property type="evidence" value="ECO:0007669"/>
    <property type="project" value="InterPro"/>
</dbReference>